<comment type="caution">
    <text evidence="1">The sequence shown here is derived from an EMBL/GenBank/DDBJ whole genome shotgun (WGS) entry which is preliminary data.</text>
</comment>
<dbReference type="Proteomes" id="UP000596742">
    <property type="component" value="Unassembled WGS sequence"/>
</dbReference>
<sequence>ARIRCIEGVRLTSPLDTTIVTECGDHKACSIKQTQNLIGKPRWSHGCSEKT</sequence>
<gene>
    <name evidence="1" type="ORF">MGAL_10B004600</name>
</gene>
<feature type="non-terminal residue" evidence="1">
    <location>
        <position position="51"/>
    </location>
</feature>
<dbReference type="OrthoDB" id="6112397at2759"/>
<reference evidence="1" key="1">
    <citation type="submission" date="2018-11" db="EMBL/GenBank/DDBJ databases">
        <authorList>
            <person name="Alioto T."/>
            <person name="Alioto T."/>
        </authorList>
    </citation>
    <scope>NUCLEOTIDE SEQUENCE</scope>
</reference>
<evidence type="ECO:0000313" key="2">
    <source>
        <dbReference type="Proteomes" id="UP000596742"/>
    </source>
</evidence>
<proteinExistence type="predicted"/>
<evidence type="ECO:0000313" key="1">
    <source>
        <dbReference type="EMBL" id="VDI42720.1"/>
    </source>
</evidence>
<organism evidence="1 2">
    <name type="scientific">Mytilus galloprovincialis</name>
    <name type="common">Mediterranean mussel</name>
    <dbReference type="NCBI Taxonomy" id="29158"/>
    <lineage>
        <taxon>Eukaryota</taxon>
        <taxon>Metazoa</taxon>
        <taxon>Spiralia</taxon>
        <taxon>Lophotrochozoa</taxon>
        <taxon>Mollusca</taxon>
        <taxon>Bivalvia</taxon>
        <taxon>Autobranchia</taxon>
        <taxon>Pteriomorphia</taxon>
        <taxon>Mytilida</taxon>
        <taxon>Mytiloidea</taxon>
        <taxon>Mytilidae</taxon>
        <taxon>Mytilinae</taxon>
        <taxon>Mytilus</taxon>
    </lineage>
</organism>
<feature type="non-terminal residue" evidence="1">
    <location>
        <position position="1"/>
    </location>
</feature>
<protein>
    <submittedName>
        <fullName evidence="1">Uncharacterized protein</fullName>
    </submittedName>
</protein>
<dbReference type="EMBL" id="UYJE01006066">
    <property type="protein sequence ID" value="VDI42720.1"/>
    <property type="molecule type" value="Genomic_DNA"/>
</dbReference>
<name>A0A8B6F4I8_MYTGA</name>
<accession>A0A8B6F4I8</accession>
<dbReference type="AlphaFoldDB" id="A0A8B6F4I8"/>
<keyword evidence="2" id="KW-1185">Reference proteome</keyword>